<reference evidence="1 2" key="1">
    <citation type="submission" date="2015-07" db="EMBL/GenBank/DDBJ databases">
        <authorList>
            <person name="Voget S."/>
            <person name="Dogs M."/>
            <person name="Brinkhoff T.H."/>
            <person name="Daniel R."/>
        </authorList>
    </citation>
    <scope>NUCLEOTIDE SEQUENCE [LARGE SCALE GENOMIC DNA]</scope>
    <source>
        <strain evidence="1 2">B14</strain>
    </source>
</reference>
<evidence type="ECO:0000313" key="1">
    <source>
        <dbReference type="EMBL" id="WVX50627.1"/>
    </source>
</evidence>
<dbReference type="CDD" id="cd06150">
    <property type="entry name" value="YjgF_YER057c_UK114_like_2"/>
    <property type="match status" value="1"/>
</dbReference>
<gene>
    <name evidence="1" type="ORF">ROLI_037260</name>
</gene>
<dbReference type="SUPFAM" id="SSF55298">
    <property type="entry name" value="YjgF-like"/>
    <property type="match status" value="1"/>
</dbReference>
<reference evidence="2" key="2">
    <citation type="submission" date="2024-01" db="EMBL/GenBank/DDBJ databases">
        <title>Roseobacter fucihabitans sp. nov., isolated from the brown alga Fucus spiralis.</title>
        <authorList>
            <person name="Hahnke S."/>
            <person name="Berger M."/>
            <person name="Schlingloff A."/>
            <person name="Athale I."/>
            <person name="Neumann-Schaal M."/>
            <person name="Adenaya A."/>
            <person name="Poehlein A."/>
            <person name="Daniel R."/>
            <person name="Pertersen J."/>
            <person name="Brinkhoff T."/>
        </authorList>
    </citation>
    <scope>NUCLEOTIDE SEQUENCE [LARGE SCALE GENOMIC DNA]</scope>
    <source>
        <strain evidence="2">B14</strain>
    </source>
</reference>
<proteinExistence type="predicted"/>
<dbReference type="InterPro" id="IPR035959">
    <property type="entry name" value="RutC-like_sf"/>
</dbReference>
<name>A0ABZ2BXE0_9RHOB</name>
<dbReference type="Gene3D" id="3.30.1330.40">
    <property type="entry name" value="RutC-like"/>
    <property type="match status" value="1"/>
</dbReference>
<keyword evidence="2" id="KW-1185">Reference proteome</keyword>
<accession>A0ABZ2BXE0</accession>
<evidence type="ECO:0000313" key="2">
    <source>
        <dbReference type="Proteomes" id="UP001318682"/>
    </source>
</evidence>
<dbReference type="PANTHER" id="PTHR47328:SF1">
    <property type="entry name" value="RUTC FAMILY PROTEIN YOAB"/>
    <property type="match status" value="1"/>
</dbReference>
<dbReference type="InterPro" id="IPR035709">
    <property type="entry name" value="YoaB-like"/>
</dbReference>
<sequence length="136" mass="15133">MPPCALRGFASFKRNMTQRKEPNMIERIETGVRSSKIVKHQGVAYITGQVGEGETIQAQTEECLRRLDALLIQAGSSREHMLRATIWLADMSDFAGLNEVWNAWVPEGYAPARACGEAKLARPELKVEIIVDAAYT</sequence>
<organism evidence="1 2">
    <name type="scientific">Roseobacter fucihabitans</name>
    <dbReference type="NCBI Taxonomy" id="1537242"/>
    <lineage>
        <taxon>Bacteria</taxon>
        <taxon>Pseudomonadati</taxon>
        <taxon>Pseudomonadota</taxon>
        <taxon>Alphaproteobacteria</taxon>
        <taxon>Rhodobacterales</taxon>
        <taxon>Roseobacteraceae</taxon>
        <taxon>Roseobacter</taxon>
    </lineage>
</organism>
<dbReference type="InterPro" id="IPR006175">
    <property type="entry name" value="YjgF/YER057c/UK114"/>
</dbReference>
<dbReference type="PANTHER" id="PTHR47328">
    <property type="match status" value="1"/>
</dbReference>
<dbReference type="EMBL" id="CP143423">
    <property type="protein sequence ID" value="WVX50627.1"/>
    <property type="molecule type" value="Genomic_DNA"/>
</dbReference>
<dbReference type="Proteomes" id="UP001318682">
    <property type="component" value="Chromosome"/>
</dbReference>
<protein>
    <submittedName>
        <fullName evidence="1">Uncharacterized protein</fullName>
    </submittedName>
</protein>
<dbReference type="Pfam" id="PF01042">
    <property type="entry name" value="Ribonuc_L-PSP"/>
    <property type="match status" value="1"/>
</dbReference>